<dbReference type="EMBL" id="BLQM01000507">
    <property type="protein sequence ID" value="GMH92889.1"/>
    <property type="molecule type" value="Genomic_DNA"/>
</dbReference>
<feature type="region of interest" description="Disordered" evidence="2">
    <location>
        <begin position="177"/>
        <end position="229"/>
    </location>
</feature>
<evidence type="ECO:0000256" key="1">
    <source>
        <dbReference type="SAM" id="Coils"/>
    </source>
</evidence>
<feature type="compositionally biased region" description="Acidic residues" evidence="2">
    <location>
        <begin position="2279"/>
        <end position="2288"/>
    </location>
</feature>
<dbReference type="CDD" id="cd00201">
    <property type="entry name" value="WW"/>
    <property type="match status" value="1"/>
</dbReference>
<feature type="region of interest" description="Disordered" evidence="2">
    <location>
        <begin position="2093"/>
        <end position="2205"/>
    </location>
</feature>
<evidence type="ECO:0000256" key="2">
    <source>
        <dbReference type="SAM" id="MobiDB-lite"/>
    </source>
</evidence>
<comment type="caution">
    <text evidence="4">The sequence shown here is derived from an EMBL/GenBank/DDBJ whole genome shotgun (WGS) entry which is preliminary data.</text>
</comment>
<feature type="region of interest" description="Disordered" evidence="2">
    <location>
        <begin position="120"/>
        <end position="161"/>
    </location>
</feature>
<feature type="compositionally biased region" description="Polar residues" evidence="2">
    <location>
        <begin position="213"/>
        <end position="223"/>
    </location>
</feature>
<dbReference type="InterPro" id="IPR001202">
    <property type="entry name" value="WW_dom"/>
</dbReference>
<feature type="coiled-coil region" evidence="1">
    <location>
        <begin position="1747"/>
        <end position="1806"/>
    </location>
</feature>
<sequence length="2450" mass="271639">MPSPSPAVPNTPLAEHLTIHPVKDSLGESSTCRCFDSAQCSHVAKISKFFARDVRLSTLKTGEFSANSPVKSSSNPSGAGAASPGDVIGEVSLDSVMGSVIRETEKLLMGFEERKGNCDNLMSPLMPVEETPGSSSQQPAGSARNYAQSQKRQSLSNTDVSVSQPIGSFQARFFNTPAPPLGNFFPGETGGGNGSRPHTAPSQSGASRGTAKTFDTTSNTSNAPWLHTKGTPNYRLKKISTVTEEWFKKYEDNVLFGFKTQQEQLQEEKFKDEKTRDIVFTKEEADRVQRHEENEASLTSIIQSNEKARVSEKDNLIKLGQQQRASELYSTIDGAEEDLLEEELKFEREVRDTEDNKSNLGNRGILTLKMSNTRMQSLEEVSAKVKLSSVWEDALFWLTSCGEAAVVKQCFEEEVMRVGSVVKAEAELVEERCVDENDRVKESLMKSYNDLLNGYDGEKSTMLKLNKVCVALSKGCNEVIARQLRSNLKSNDVPEDRVKLFWEIKNSVDRFKSRGQEYVHDGKVSLSDFKSFKKGCINALSDFKKKILTKKAKGKAAEKARVGELVETTEETFGLEVGEESARVEAEYNETINKMLQSRYTASNRFQHYITQTQLSRTSTLELSSAIYSSSVESRGMLQGNYENFQRELEGSLEQHAELVRVLSEGARGEVENHLKNLNLRLYSTLMTCTNVLNCQMELIHESLVGVMKSTQGGNFPLPVGGMFEEVNKVLLIAGGGTAGEVPVPVPPGGGVAEETPWVIYYDEASEHNYYYNPSTQESIWEQDATRDIIEAVEKKIAEVNPNDISGSIVSGDNAGAMKGVEGEVELEVEVEVEVEVKVEIAPQQELELSDELNEVVKGYTDNVFLLMDEFFENRIKDVYEEYKIIGSSFQRDVEAQNEDLVEEERKIKQLVQEEYAKIESALKDYARGVKDEISKFSVENSSIIENMGSSELLNGVISFWNGEEVKLGLLNNEMLDMSLPEEVYEITEGLDSTKDAMIRVKNAEYKLEKPSMFDKIARLTIASAISDDIFGVDVGEVVGLEEVMGLGIVKKLVEEGSNVHLVSTAMNSSAVKSSKDSNNLIEHNVEFDSGKFAKKLGEGLSWSSFEFTWDKNLEEVKAGVSVEVRNLVKYLTTSIENSMGGRKVGRNDLIQLLKFSEPSGYLDAGDVSLIMGLAWEEGRGRLDVGQVERVMGAVWGGKLLDAAKLVWLSEGIYGTGEEVGGDSSNEYVEEVLRGIWEGDEVCVDKLLEGILGCIELTLPKPLVIAVIARFAATSHRLPTEKHLPSYIFSLGGDHISGLTSSLCEHLRPSFFASLERESNIRRECERISKFSKLDDVLSSYEGLGDHPNRLKHAGLRARRIMDARILSSVLDGGEQWNCEEVAEGSLEVGWSAGLMGLGNFVGGSGSLSHSGPFVVSTILRRYKIGFEEKTRRKERARRPVGLWKEKDISARRIDRERKRIERVRVLAEEEVLKQVNGMRLTVLKCCNDFEKGRVEHYIDKKNGLGEELRGVEEVLQKNCDEVNVKLDKFGKEVKKNLKVQRETEISVLKSFKAASEGCVVEFNGKLGELLVETHGMVGVVRGFYGGEVKDKFFEFEGDAYERLAETTFGELEGDVKASIGSIELALKENSVKFAGLEGSFVESEDSANSKLAAALKKITDESIKLASGLVDELAVAVEEKLARVDVDIEDGRKRSMAIMAEAERSVNEKGEEEVKKVVEGGGSDRLSVISAKLNTGTSVEIMKNATAEAKNVIEISEKRVEMLNDEVKKLIGVLPDRVALIVKALEEKIENVKVKEKARADEEAKKMGEALLAFVNEQQETVGKGKREVLEGIRSCYLKKGKEVTALELKLAGNLEEILEGEMGRENGVWEGLKEGILAWGEEQGEKARGHECAGGQYEGIGASQKIGGDAVYKKEVDTRESIMGRVDGTFSELSLNNSRIVENLFLRVVSTCSGITRDLQARGERTRELGKGADLKLAEMEKVAASRREKLLEEARLKKEEGMRREREEKEELARIALEEKKVQDASELEKSILEGGARDVVVRAVALGLVKEVFLKCGLEEVLVEEVEVKKEEEVVSAVPAPPPVAVVEVKEEEKKEEEKKEEQKEEVVVVEEKKEEPVVSEKKEDVVVVVEERKEEVAESQKDELLDQTEEQRRSSMLSNPSLLPSQDQDLDGFDAEDDAFDDSKLETSEDYKKVETDLQQNSSIEFSNSIELVESIGSDNLQPVNESSLATTELIQKSIEGESYLLEVHSGKVYSNNEDQEFVGKLKDGKIDREAEDSSDDEDLHGGTAFFEESIEQSVEAPTVGRGRESMLTQPDKFNDESSLASFETASTSHLHEKIIEGKKYLVELETGKVYTVGDQIFVGKLNKYGKIDDQVDNSSSDDESDISVDLHERVGINGETFLVDISNGKCYTVVDQKFLGKIKGDGSIDREVEDSSDSESDEGE</sequence>
<evidence type="ECO:0000313" key="5">
    <source>
        <dbReference type="Proteomes" id="UP001162640"/>
    </source>
</evidence>
<dbReference type="PROSITE" id="PS50020">
    <property type="entry name" value="WW_DOMAIN_2"/>
    <property type="match status" value="1"/>
</dbReference>
<protein>
    <recommendedName>
        <fullName evidence="3">WW domain-containing protein</fullName>
    </recommendedName>
</protein>
<gene>
    <name evidence="4" type="ORF">TL16_g12481</name>
</gene>
<name>A0A9W7BSR0_9STRA</name>
<feature type="compositionally biased region" description="Polar residues" evidence="2">
    <location>
        <begin position="132"/>
        <end position="161"/>
    </location>
</feature>
<evidence type="ECO:0000259" key="3">
    <source>
        <dbReference type="PROSITE" id="PS50020"/>
    </source>
</evidence>
<feature type="compositionally biased region" description="Basic and acidic residues" evidence="2">
    <location>
        <begin position="2186"/>
        <end position="2201"/>
    </location>
</feature>
<accession>A0A9W7BSR0</accession>
<feature type="region of interest" description="Disordered" evidence="2">
    <location>
        <begin position="64"/>
        <end position="86"/>
    </location>
</feature>
<dbReference type="Proteomes" id="UP001162640">
    <property type="component" value="Unassembled WGS sequence"/>
</dbReference>
<keyword evidence="1" id="KW-0175">Coiled coil</keyword>
<feature type="region of interest" description="Disordered" evidence="2">
    <location>
        <begin position="2273"/>
        <end position="2320"/>
    </location>
</feature>
<feature type="domain" description="WW" evidence="3">
    <location>
        <begin position="752"/>
        <end position="786"/>
    </location>
</feature>
<feature type="compositionally biased region" description="Low complexity" evidence="2">
    <location>
        <begin position="72"/>
        <end position="85"/>
    </location>
</feature>
<feature type="compositionally biased region" description="Basic and acidic residues" evidence="2">
    <location>
        <begin position="2093"/>
        <end position="2158"/>
    </location>
</feature>
<proteinExistence type="predicted"/>
<evidence type="ECO:0000313" key="4">
    <source>
        <dbReference type="EMBL" id="GMH92889.1"/>
    </source>
</evidence>
<dbReference type="Gene3D" id="2.20.70.10">
    <property type="match status" value="1"/>
</dbReference>
<feature type="compositionally biased region" description="Low complexity" evidence="2">
    <location>
        <begin position="2159"/>
        <end position="2172"/>
    </location>
</feature>
<reference evidence="5" key="1">
    <citation type="journal article" date="2023" name="Commun. Biol.">
        <title>Genome analysis of Parmales, the sister group of diatoms, reveals the evolutionary specialization of diatoms from phago-mixotrophs to photoautotrophs.</title>
        <authorList>
            <person name="Ban H."/>
            <person name="Sato S."/>
            <person name="Yoshikawa S."/>
            <person name="Yamada K."/>
            <person name="Nakamura Y."/>
            <person name="Ichinomiya M."/>
            <person name="Sato N."/>
            <person name="Blanc-Mathieu R."/>
            <person name="Endo H."/>
            <person name="Kuwata A."/>
            <person name="Ogata H."/>
        </authorList>
    </citation>
    <scope>NUCLEOTIDE SEQUENCE [LARGE SCALE GENOMIC DNA]</scope>
</reference>
<feature type="compositionally biased region" description="Acidic residues" evidence="2">
    <location>
        <begin position="2173"/>
        <end position="2185"/>
    </location>
</feature>
<organism evidence="4 5">
    <name type="scientific">Triparma laevis f. inornata</name>
    <dbReference type="NCBI Taxonomy" id="1714386"/>
    <lineage>
        <taxon>Eukaryota</taxon>
        <taxon>Sar</taxon>
        <taxon>Stramenopiles</taxon>
        <taxon>Ochrophyta</taxon>
        <taxon>Bolidophyceae</taxon>
        <taxon>Parmales</taxon>
        <taxon>Triparmaceae</taxon>
        <taxon>Triparma</taxon>
    </lineage>
</organism>